<name>A0A8X6QDT7_NEPPI</name>
<accession>A0A8X6QDT7</accession>
<comment type="caution">
    <text evidence="1">The sequence shown here is derived from an EMBL/GenBank/DDBJ whole genome shotgun (WGS) entry which is preliminary data.</text>
</comment>
<protein>
    <submittedName>
        <fullName evidence="1">Uncharacterized protein</fullName>
    </submittedName>
</protein>
<organism evidence="1 2">
    <name type="scientific">Nephila pilipes</name>
    <name type="common">Giant wood spider</name>
    <name type="synonym">Nephila maculata</name>
    <dbReference type="NCBI Taxonomy" id="299642"/>
    <lineage>
        <taxon>Eukaryota</taxon>
        <taxon>Metazoa</taxon>
        <taxon>Ecdysozoa</taxon>
        <taxon>Arthropoda</taxon>
        <taxon>Chelicerata</taxon>
        <taxon>Arachnida</taxon>
        <taxon>Araneae</taxon>
        <taxon>Araneomorphae</taxon>
        <taxon>Entelegynae</taxon>
        <taxon>Araneoidea</taxon>
        <taxon>Nephilidae</taxon>
        <taxon>Nephila</taxon>
    </lineage>
</organism>
<reference evidence="1" key="1">
    <citation type="submission" date="2020-08" db="EMBL/GenBank/DDBJ databases">
        <title>Multicomponent nature underlies the extraordinary mechanical properties of spider dragline silk.</title>
        <authorList>
            <person name="Kono N."/>
            <person name="Nakamura H."/>
            <person name="Mori M."/>
            <person name="Yoshida Y."/>
            <person name="Ohtoshi R."/>
            <person name="Malay A.D."/>
            <person name="Moran D.A.P."/>
            <person name="Tomita M."/>
            <person name="Numata K."/>
            <person name="Arakawa K."/>
        </authorList>
    </citation>
    <scope>NUCLEOTIDE SEQUENCE</scope>
</reference>
<dbReference type="Proteomes" id="UP000887013">
    <property type="component" value="Unassembled WGS sequence"/>
</dbReference>
<dbReference type="AlphaFoldDB" id="A0A8X6QDT7"/>
<dbReference type="EMBL" id="BMAW01127174">
    <property type="protein sequence ID" value="GFU20061.1"/>
    <property type="molecule type" value="Genomic_DNA"/>
</dbReference>
<sequence>MALRGSKKESMIIGLWRSSFGISGTRLFSVESSGLEMRGGARGVSPGIPSESSVILLCLFALEKRVWVGICREDALSLNEFLLWAAR</sequence>
<proteinExistence type="predicted"/>
<keyword evidence="2" id="KW-1185">Reference proteome</keyword>
<evidence type="ECO:0000313" key="1">
    <source>
        <dbReference type="EMBL" id="GFU20061.1"/>
    </source>
</evidence>
<gene>
    <name evidence="1" type="ORF">NPIL_253111</name>
</gene>
<evidence type="ECO:0000313" key="2">
    <source>
        <dbReference type="Proteomes" id="UP000887013"/>
    </source>
</evidence>